<dbReference type="Proteomes" id="UP000664277">
    <property type="component" value="Unassembled WGS sequence"/>
</dbReference>
<dbReference type="EMBL" id="JAFLCK010000041">
    <property type="protein sequence ID" value="MBN8662504.1"/>
    <property type="molecule type" value="Genomic_DNA"/>
</dbReference>
<evidence type="ECO:0000313" key="2">
    <source>
        <dbReference type="EMBL" id="MBN8662504.1"/>
    </source>
</evidence>
<dbReference type="AlphaFoldDB" id="A0A8J7P923"/>
<feature type="domain" description="Pyridoxamine 5'-phosphate oxidase N-terminal" evidence="1">
    <location>
        <begin position="44"/>
        <end position="129"/>
    </location>
</feature>
<gene>
    <name evidence="2" type="ORF">J0M35_19205</name>
</gene>
<name>A0A8J7P923_9BACT</name>
<proteinExistence type="predicted"/>
<protein>
    <submittedName>
        <fullName evidence="2">Pyridoxamine 5'-phosphate oxidase family protein</fullName>
    </submittedName>
</protein>
<dbReference type="Gene3D" id="2.30.110.10">
    <property type="entry name" value="Electron Transport, Fmn-binding Protein, Chain A"/>
    <property type="match status" value="1"/>
</dbReference>
<comment type="caution">
    <text evidence="2">The sequence shown here is derived from an EMBL/GenBank/DDBJ whole genome shotgun (WGS) entry which is preliminary data.</text>
</comment>
<reference evidence="2" key="1">
    <citation type="submission" date="2021-02" db="EMBL/GenBank/DDBJ databases">
        <title>Genome-Resolved Metagenomics of a Microbial Community Performing Photosynthetic Biological Nutrient Removal.</title>
        <authorList>
            <person name="Mcdaniel E.A."/>
        </authorList>
    </citation>
    <scope>NUCLEOTIDE SEQUENCE</scope>
    <source>
        <strain evidence="2">UWPOB_OBS1</strain>
    </source>
</reference>
<dbReference type="SUPFAM" id="SSF50475">
    <property type="entry name" value="FMN-binding split barrel"/>
    <property type="match status" value="1"/>
</dbReference>
<evidence type="ECO:0000259" key="1">
    <source>
        <dbReference type="Pfam" id="PF01243"/>
    </source>
</evidence>
<organism evidence="2 3">
    <name type="scientific">Candidatus Obscuribacter phosphatis</name>
    <dbReference type="NCBI Taxonomy" id="1906157"/>
    <lineage>
        <taxon>Bacteria</taxon>
        <taxon>Bacillati</taxon>
        <taxon>Candidatus Melainabacteria</taxon>
        <taxon>Candidatus Obscuribacterales</taxon>
        <taxon>Candidatus Obscuribacteraceae</taxon>
        <taxon>Candidatus Obscuribacter</taxon>
    </lineage>
</organism>
<dbReference type="PANTHER" id="PTHR42815">
    <property type="entry name" value="FAD-BINDING, PUTATIVE (AFU_ORTHOLOGUE AFUA_6G07600)-RELATED"/>
    <property type="match status" value="1"/>
</dbReference>
<dbReference type="Pfam" id="PF01243">
    <property type="entry name" value="PNPOx_N"/>
    <property type="match status" value="1"/>
</dbReference>
<sequence length="186" mass="21701">MHSEFKRIAYTKSVRAAQRTFASNEANLEFRESDTACTLSIHERQFIAERDGFYMSSVNENGWPYVQYRGGPPGFLKVIGENTLAFADFRGNRQYISTGNLQSNPRVCLFFMDYAHRRRLKVFALARWVKIEDAGDLRDLVLLPDYRALVERIFILEVQAYDWNCPQHITQRFTVDEWAAMGLENQ</sequence>
<dbReference type="PANTHER" id="PTHR42815:SF2">
    <property type="entry name" value="FAD-BINDING, PUTATIVE (AFU_ORTHOLOGUE AFUA_6G07600)-RELATED"/>
    <property type="match status" value="1"/>
</dbReference>
<accession>A0A8J7P923</accession>
<evidence type="ECO:0000313" key="3">
    <source>
        <dbReference type="Proteomes" id="UP000664277"/>
    </source>
</evidence>
<dbReference type="InterPro" id="IPR012349">
    <property type="entry name" value="Split_barrel_FMN-bd"/>
</dbReference>
<dbReference type="InterPro" id="IPR011576">
    <property type="entry name" value="Pyridox_Oxase_N"/>
</dbReference>